<evidence type="ECO:0000256" key="1">
    <source>
        <dbReference type="SAM" id="MobiDB-lite"/>
    </source>
</evidence>
<dbReference type="Proteomes" id="UP000594638">
    <property type="component" value="Unassembled WGS sequence"/>
</dbReference>
<name>A0A8S0UF34_OLEEU</name>
<protein>
    <submittedName>
        <fullName evidence="2">Uncharacterized protein</fullName>
    </submittedName>
</protein>
<gene>
    <name evidence="2" type="ORF">OLEA9_A090763</name>
</gene>
<evidence type="ECO:0000313" key="2">
    <source>
        <dbReference type="EMBL" id="CAA3015834.1"/>
    </source>
</evidence>
<keyword evidence="3" id="KW-1185">Reference proteome</keyword>
<reference evidence="2 3" key="1">
    <citation type="submission" date="2019-12" db="EMBL/GenBank/DDBJ databases">
        <authorList>
            <person name="Alioto T."/>
            <person name="Alioto T."/>
            <person name="Gomez Garrido J."/>
        </authorList>
    </citation>
    <scope>NUCLEOTIDE SEQUENCE [LARGE SCALE GENOMIC DNA]</scope>
</reference>
<dbReference type="Gramene" id="OE9A090763T1">
    <property type="protein sequence ID" value="OE9A090763C1"/>
    <property type="gene ID" value="OE9A090763"/>
</dbReference>
<feature type="compositionally biased region" description="Basic and acidic residues" evidence="1">
    <location>
        <begin position="202"/>
        <end position="243"/>
    </location>
</feature>
<dbReference type="EMBL" id="CACTIH010007574">
    <property type="protein sequence ID" value="CAA3015834.1"/>
    <property type="molecule type" value="Genomic_DNA"/>
</dbReference>
<evidence type="ECO:0000313" key="3">
    <source>
        <dbReference type="Proteomes" id="UP000594638"/>
    </source>
</evidence>
<sequence length="298" mass="33414">MEVERDLPYIASLVSFPNRLVQFLDDLAWSVVGPQFHEAAPAVGDMRITLRVTTMTTSQVQGSRTMRHPRAITVRHQKVTGTMDLRLITVEIAVATPPPRSMVVTPRTMRMPRDGSRMHYPLRWLARRHLSCKHVIEEFTRLRDFISTLVPPSGGISTSVAAPLVNEPNIWDDPHEGSDIRSPHDDDCADEAEMQEGNAGEGSDKRSPHDDDHADEGEMHEVNDGEGRDERSPQDDDRAKDGDIQELDPGETVPTLPSDDNEEDPSTHDVTEVDSMCLFSLNNFIPRQCGVLHTELFH</sequence>
<comment type="caution">
    <text evidence="2">The sequence shown here is derived from an EMBL/GenBank/DDBJ whole genome shotgun (WGS) entry which is preliminary data.</text>
</comment>
<proteinExistence type="predicted"/>
<feature type="compositionally biased region" description="Basic and acidic residues" evidence="1">
    <location>
        <begin position="172"/>
        <end position="186"/>
    </location>
</feature>
<dbReference type="AlphaFoldDB" id="A0A8S0UF34"/>
<accession>A0A8S0UF34</accession>
<feature type="region of interest" description="Disordered" evidence="1">
    <location>
        <begin position="167"/>
        <end position="269"/>
    </location>
</feature>
<organism evidence="2 3">
    <name type="scientific">Olea europaea subsp. europaea</name>
    <dbReference type="NCBI Taxonomy" id="158383"/>
    <lineage>
        <taxon>Eukaryota</taxon>
        <taxon>Viridiplantae</taxon>
        <taxon>Streptophyta</taxon>
        <taxon>Embryophyta</taxon>
        <taxon>Tracheophyta</taxon>
        <taxon>Spermatophyta</taxon>
        <taxon>Magnoliopsida</taxon>
        <taxon>eudicotyledons</taxon>
        <taxon>Gunneridae</taxon>
        <taxon>Pentapetalae</taxon>
        <taxon>asterids</taxon>
        <taxon>lamiids</taxon>
        <taxon>Lamiales</taxon>
        <taxon>Oleaceae</taxon>
        <taxon>Oleeae</taxon>
        <taxon>Olea</taxon>
    </lineage>
</organism>